<evidence type="ECO:0000313" key="1">
    <source>
        <dbReference type="EMBL" id="MRY13039.1"/>
    </source>
</evidence>
<gene>
    <name evidence="1" type="ORF">GKE01_16390</name>
</gene>
<dbReference type="PANTHER" id="PTHR36932:SF1">
    <property type="entry name" value="CAPSULAR POLYSACCHARIDE BIOSYNTHESIS PROTEIN"/>
    <property type="match status" value="1"/>
</dbReference>
<dbReference type="SUPFAM" id="SSF56801">
    <property type="entry name" value="Acetyl-CoA synthetase-like"/>
    <property type="match status" value="1"/>
</dbReference>
<dbReference type="InterPro" id="IPR042099">
    <property type="entry name" value="ANL_N_sf"/>
</dbReference>
<dbReference type="AlphaFoldDB" id="A0A6G1ZGI5"/>
<accession>A0A6G1ZGI5</accession>
<sequence>MEDALFWLKNNLFRKAAMRQYKRAILSDILSDEELNNINWMKRKAIVMHAYNHSLFYKHFYDDHHFNPSMLQKEADWDIVPILEKKDVRTFREEIKDSSISQKQVGIATTGGSTGMPLKVYIDKRFHFEILGWRAFRWWGVSPADHVGIIHRSVPSTFLSKLINRCMWWPTRRAYLNASSMMEEDIRVFVDTLISQHTKWIVGYVGGIEKVADYILANNIQINSVRMVWSTSAPLLDFVRKKIEKAFQCKVMDQYGCNEVANIAIQCPLCNGLHINSDFIHVDIVDQEDRLLEAGKYGEILVTNLESRAFPLIKYRLGDKSKYMLEKCSCGLPYPLLELITGRTSDSVWTPSGIILESIYLTSIFDDYTDYVQNFRILQKSDYSVIIDIVIDKEQQSEIENVIQTIKNILLSKSKNEIPIIIKCVDKIEDDRGKNRYIISKVALNLNK</sequence>
<proteinExistence type="predicted"/>
<dbReference type="PANTHER" id="PTHR36932">
    <property type="entry name" value="CAPSULAR POLYSACCHARIDE BIOSYNTHESIS PROTEIN"/>
    <property type="match status" value="1"/>
</dbReference>
<evidence type="ECO:0008006" key="2">
    <source>
        <dbReference type="Google" id="ProtNLM"/>
    </source>
</evidence>
<dbReference type="RefSeq" id="WP_010802846.1">
    <property type="nucleotide sequence ID" value="NZ_CAJSYT010000006.1"/>
</dbReference>
<dbReference type="InterPro" id="IPR053158">
    <property type="entry name" value="CapK_Type1_Caps_Biosynth"/>
</dbReference>
<dbReference type="EMBL" id="WKLP01000025">
    <property type="protein sequence ID" value="MRY13039.1"/>
    <property type="molecule type" value="Genomic_DNA"/>
</dbReference>
<organism evidence="1">
    <name type="scientific">Parabacteroides goldsteinii</name>
    <dbReference type="NCBI Taxonomy" id="328812"/>
    <lineage>
        <taxon>Bacteria</taxon>
        <taxon>Pseudomonadati</taxon>
        <taxon>Bacteroidota</taxon>
        <taxon>Bacteroidia</taxon>
        <taxon>Bacteroidales</taxon>
        <taxon>Tannerellaceae</taxon>
        <taxon>Parabacteroides</taxon>
    </lineage>
</organism>
<protein>
    <recommendedName>
        <fullName evidence="2">Phenylacetate--CoA ligase family protein</fullName>
    </recommendedName>
</protein>
<reference evidence="1" key="1">
    <citation type="journal article" date="2019" name="Nat. Med.">
        <title>A library of human gut bacterial isolates paired with longitudinal multiomics data enables mechanistic microbiome research.</title>
        <authorList>
            <person name="Poyet M."/>
            <person name="Groussin M."/>
            <person name="Gibbons S.M."/>
            <person name="Avila-Pacheco J."/>
            <person name="Jiang X."/>
            <person name="Kearney S.M."/>
            <person name="Perrotta A.R."/>
            <person name="Berdy B."/>
            <person name="Zhao S."/>
            <person name="Lieberman T.D."/>
            <person name="Swanson P.K."/>
            <person name="Smith M."/>
            <person name="Roesemann S."/>
            <person name="Alexander J.E."/>
            <person name="Rich S.A."/>
            <person name="Livny J."/>
            <person name="Vlamakis H."/>
            <person name="Clish C."/>
            <person name="Bullock K."/>
            <person name="Deik A."/>
            <person name="Scott J."/>
            <person name="Pierce K.A."/>
            <person name="Xavier R.J."/>
            <person name="Alm E.J."/>
        </authorList>
    </citation>
    <scope>NUCLEOTIDE SEQUENCE</scope>
    <source>
        <strain evidence="1">BIOML-A4</strain>
    </source>
</reference>
<dbReference type="Gene3D" id="3.40.50.12780">
    <property type="entry name" value="N-terminal domain of ligase-like"/>
    <property type="match status" value="1"/>
</dbReference>
<comment type="caution">
    <text evidence="1">The sequence shown here is derived from an EMBL/GenBank/DDBJ whole genome shotgun (WGS) entry which is preliminary data.</text>
</comment>
<name>A0A6G1ZGI5_9BACT</name>